<dbReference type="Proteomes" id="UP000295479">
    <property type="component" value="Unassembled WGS sequence"/>
</dbReference>
<proteinExistence type="predicted"/>
<reference evidence="2 3" key="1">
    <citation type="submission" date="2019-03" db="EMBL/GenBank/DDBJ databases">
        <title>Flavobacterium AR-3-4 sp. nov. isolated from arctic soil.</title>
        <authorList>
            <person name="Chaudhary D.K."/>
        </authorList>
    </citation>
    <scope>NUCLEOTIDE SEQUENCE [LARGE SCALE GENOMIC DNA]</scope>
    <source>
        <strain evidence="2 3">AR-3-4</strain>
    </source>
</reference>
<dbReference type="GO" id="GO:0004568">
    <property type="term" value="F:chitinase activity"/>
    <property type="evidence" value="ECO:0007669"/>
    <property type="project" value="InterPro"/>
</dbReference>
<comment type="caution">
    <text evidence="2">The sequence shown here is derived from an EMBL/GenBank/DDBJ whole genome shotgun (WGS) entry which is preliminary data.</text>
</comment>
<dbReference type="SUPFAM" id="SSF53955">
    <property type="entry name" value="Lysozyme-like"/>
    <property type="match status" value="1"/>
</dbReference>
<sequence length="198" mass="22964">MINRKFFFDQARITLFGGGFNAKQVNGLTTILEEWDKNYSHNDDRWLAYMLGTAHHETGRTMQPIEEWGKGKGRPYASRLKMSKDKNKKNIPYTDTTEVFYGRGFVQLTWYENYDKAGKKLNQDFLHNAAGVMEINNATKIMFYGMTEGWFTGAKLSNYFNSTTGDWKNARKIINGLDKWDLIKDHALKYYAALSHTV</sequence>
<gene>
    <name evidence="2" type="ORF">E0F76_17650</name>
</gene>
<evidence type="ECO:0000313" key="2">
    <source>
        <dbReference type="EMBL" id="TDD94116.1"/>
    </source>
</evidence>
<dbReference type="RefSeq" id="WP_132009331.1">
    <property type="nucleotide sequence ID" value="NZ_SMFK01000019.1"/>
</dbReference>
<dbReference type="GO" id="GO:0006032">
    <property type="term" value="P:chitin catabolic process"/>
    <property type="evidence" value="ECO:0007669"/>
    <property type="project" value="InterPro"/>
</dbReference>
<dbReference type="InterPro" id="IPR023346">
    <property type="entry name" value="Lysozyme-like_dom_sf"/>
</dbReference>
<dbReference type="GO" id="GO:0016998">
    <property type="term" value="P:cell wall macromolecule catabolic process"/>
    <property type="evidence" value="ECO:0007669"/>
    <property type="project" value="InterPro"/>
</dbReference>
<evidence type="ECO:0000313" key="3">
    <source>
        <dbReference type="Proteomes" id="UP000295479"/>
    </source>
</evidence>
<feature type="domain" description="Glycoside hydrolase family 19 catalytic" evidence="1">
    <location>
        <begin position="46"/>
        <end position="168"/>
    </location>
</feature>
<dbReference type="InterPro" id="IPR000726">
    <property type="entry name" value="Glyco_hydro_19_cat"/>
</dbReference>
<organism evidence="2 3">
    <name type="scientific">Flavobacterium cellulosilyticum</name>
    <dbReference type="NCBI Taxonomy" id="2541731"/>
    <lineage>
        <taxon>Bacteria</taxon>
        <taxon>Pseudomonadati</taxon>
        <taxon>Bacteroidota</taxon>
        <taxon>Flavobacteriia</taxon>
        <taxon>Flavobacteriales</taxon>
        <taxon>Flavobacteriaceae</taxon>
        <taxon>Flavobacterium</taxon>
    </lineage>
</organism>
<keyword evidence="3" id="KW-1185">Reference proteome</keyword>
<dbReference type="OrthoDB" id="3078754at2"/>
<name>A0A4R5C6E9_9FLAO</name>
<dbReference type="AlphaFoldDB" id="A0A4R5C6E9"/>
<dbReference type="Gene3D" id="1.10.530.10">
    <property type="match status" value="1"/>
</dbReference>
<dbReference type="Pfam" id="PF00182">
    <property type="entry name" value="Glyco_hydro_19"/>
    <property type="match status" value="1"/>
</dbReference>
<accession>A0A4R5C6E9</accession>
<evidence type="ECO:0000259" key="1">
    <source>
        <dbReference type="Pfam" id="PF00182"/>
    </source>
</evidence>
<protein>
    <recommendedName>
        <fullName evidence="1">Glycoside hydrolase family 19 catalytic domain-containing protein</fullName>
    </recommendedName>
</protein>
<dbReference type="EMBL" id="SMFK01000019">
    <property type="protein sequence ID" value="TDD94116.1"/>
    <property type="molecule type" value="Genomic_DNA"/>
</dbReference>